<dbReference type="PANTHER" id="PTHR11977:SF133">
    <property type="entry name" value="DUF4045 DOMAIN-CONTAINING PROTEIN"/>
    <property type="match status" value="1"/>
</dbReference>
<feature type="domain" description="DUF4045" evidence="3">
    <location>
        <begin position="9"/>
        <end position="667"/>
    </location>
</feature>
<dbReference type="InterPro" id="IPR007122">
    <property type="entry name" value="Villin/Gelsolin"/>
</dbReference>
<dbReference type="GO" id="GO:0051016">
    <property type="term" value="P:barbed-end actin filament capping"/>
    <property type="evidence" value="ECO:0007669"/>
    <property type="project" value="TreeGrafter"/>
</dbReference>
<feature type="compositionally biased region" description="Basic and acidic residues" evidence="1">
    <location>
        <begin position="139"/>
        <end position="150"/>
    </location>
</feature>
<feature type="compositionally biased region" description="Basic and acidic residues" evidence="1">
    <location>
        <begin position="213"/>
        <end position="225"/>
    </location>
</feature>
<dbReference type="GO" id="GO:0005737">
    <property type="term" value="C:cytoplasm"/>
    <property type="evidence" value="ECO:0007669"/>
    <property type="project" value="TreeGrafter"/>
</dbReference>
<feature type="domain" description="Gelsolin-like" evidence="2">
    <location>
        <begin position="1613"/>
        <end position="1656"/>
    </location>
</feature>
<feature type="compositionally biased region" description="Polar residues" evidence="1">
    <location>
        <begin position="1069"/>
        <end position="1082"/>
    </location>
</feature>
<feature type="compositionally biased region" description="Low complexity" evidence="1">
    <location>
        <begin position="1134"/>
        <end position="1153"/>
    </location>
</feature>
<dbReference type="GO" id="GO:0008154">
    <property type="term" value="P:actin polymerization or depolymerization"/>
    <property type="evidence" value="ECO:0007669"/>
    <property type="project" value="TreeGrafter"/>
</dbReference>
<feature type="compositionally biased region" description="Polar residues" evidence="1">
    <location>
        <begin position="546"/>
        <end position="570"/>
    </location>
</feature>
<feature type="compositionally biased region" description="Low complexity" evidence="1">
    <location>
        <begin position="681"/>
        <end position="693"/>
    </location>
</feature>
<dbReference type="EMBL" id="PDLN01000006">
    <property type="protein sequence ID" value="RDW83218.1"/>
    <property type="molecule type" value="Genomic_DNA"/>
</dbReference>
<feature type="compositionally biased region" description="Polar residues" evidence="1">
    <location>
        <begin position="939"/>
        <end position="954"/>
    </location>
</feature>
<feature type="compositionally biased region" description="Low complexity" evidence="1">
    <location>
        <begin position="58"/>
        <end position="76"/>
    </location>
</feature>
<feature type="region of interest" description="Disordered" evidence="1">
    <location>
        <begin position="1289"/>
        <end position="1321"/>
    </location>
</feature>
<feature type="compositionally biased region" description="Polar residues" evidence="1">
    <location>
        <begin position="325"/>
        <end position="349"/>
    </location>
</feature>
<evidence type="ECO:0008006" key="7">
    <source>
        <dbReference type="Google" id="ProtNLM"/>
    </source>
</evidence>
<comment type="caution">
    <text evidence="5">The sequence shown here is derived from an EMBL/GenBank/DDBJ whole genome shotgun (WGS) entry which is preliminary data.</text>
</comment>
<dbReference type="InterPro" id="IPR057226">
    <property type="entry name" value="DUF7904"/>
</dbReference>
<proteinExistence type="predicted"/>
<feature type="compositionally biased region" description="Basic and acidic residues" evidence="1">
    <location>
        <begin position="1174"/>
        <end position="1199"/>
    </location>
</feature>
<gene>
    <name evidence="5" type="ORF">BP5796_04709</name>
</gene>
<evidence type="ECO:0000256" key="1">
    <source>
        <dbReference type="SAM" id="MobiDB-lite"/>
    </source>
</evidence>
<feature type="compositionally biased region" description="Polar residues" evidence="1">
    <location>
        <begin position="1308"/>
        <end position="1321"/>
    </location>
</feature>
<dbReference type="GO" id="GO:0005546">
    <property type="term" value="F:phosphatidylinositol-4,5-bisphosphate binding"/>
    <property type="evidence" value="ECO:0007669"/>
    <property type="project" value="TreeGrafter"/>
</dbReference>
<protein>
    <recommendedName>
        <fullName evidence="7">DUF4045 domain-containing protein</fullName>
    </recommendedName>
</protein>
<evidence type="ECO:0000259" key="2">
    <source>
        <dbReference type="Pfam" id="PF00626"/>
    </source>
</evidence>
<accession>A0A3D8SBT6</accession>
<dbReference type="SUPFAM" id="SSF55753">
    <property type="entry name" value="Actin depolymerizing proteins"/>
    <property type="match status" value="3"/>
</dbReference>
<feature type="compositionally biased region" description="Polar residues" evidence="1">
    <location>
        <begin position="99"/>
        <end position="110"/>
    </location>
</feature>
<dbReference type="GO" id="GO:0015629">
    <property type="term" value="C:actin cytoskeleton"/>
    <property type="evidence" value="ECO:0007669"/>
    <property type="project" value="TreeGrafter"/>
</dbReference>
<feature type="compositionally biased region" description="Basic residues" evidence="1">
    <location>
        <begin position="801"/>
        <end position="812"/>
    </location>
</feature>
<feature type="compositionally biased region" description="Polar residues" evidence="1">
    <location>
        <begin position="700"/>
        <end position="710"/>
    </location>
</feature>
<feature type="compositionally biased region" description="Polar residues" evidence="1">
    <location>
        <begin position="819"/>
        <end position="829"/>
    </location>
</feature>
<dbReference type="Gene3D" id="3.40.20.10">
    <property type="entry name" value="Severin"/>
    <property type="match status" value="3"/>
</dbReference>
<feature type="domain" description="DUF7904" evidence="4">
    <location>
        <begin position="1366"/>
        <end position="1464"/>
    </location>
</feature>
<dbReference type="OrthoDB" id="6375767at2759"/>
<feature type="region of interest" description="Disordered" evidence="1">
    <location>
        <begin position="667"/>
        <end position="873"/>
    </location>
</feature>
<dbReference type="Proteomes" id="UP000256328">
    <property type="component" value="Unassembled WGS sequence"/>
</dbReference>
<feature type="compositionally biased region" description="Low complexity" evidence="1">
    <location>
        <begin position="384"/>
        <end position="399"/>
    </location>
</feature>
<evidence type="ECO:0000259" key="3">
    <source>
        <dbReference type="Pfam" id="PF13254"/>
    </source>
</evidence>
<feature type="compositionally biased region" description="Basic and acidic residues" evidence="1">
    <location>
        <begin position="17"/>
        <end position="39"/>
    </location>
</feature>
<feature type="compositionally biased region" description="Polar residues" evidence="1">
    <location>
        <begin position="1216"/>
        <end position="1225"/>
    </location>
</feature>
<dbReference type="GO" id="GO:0051015">
    <property type="term" value="F:actin filament binding"/>
    <property type="evidence" value="ECO:0007669"/>
    <property type="project" value="InterPro"/>
</dbReference>
<dbReference type="InterPro" id="IPR025118">
    <property type="entry name" value="DUF4045"/>
</dbReference>
<dbReference type="Pfam" id="PF13254">
    <property type="entry name" value="DUF4045"/>
    <property type="match status" value="1"/>
</dbReference>
<feature type="compositionally biased region" description="Low complexity" evidence="1">
    <location>
        <begin position="252"/>
        <end position="268"/>
    </location>
</feature>
<dbReference type="InterPro" id="IPR007123">
    <property type="entry name" value="Gelsolin-like_dom"/>
</dbReference>
<keyword evidence="6" id="KW-1185">Reference proteome</keyword>
<name>A0A3D8SBT6_9HELO</name>
<dbReference type="InterPro" id="IPR029006">
    <property type="entry name" value="ADF-H/Gelsolin-like_dom_sf"/>
</dbReference>
<dbReference type="SMART" id="SM00262">
    <property type="entry name" value="GEL"/>
    <property type="match status" value="1"/>
</dbReference>
<sequence>MSTSAADGSEDVNDFLQRIKELGDKRDQEDEERNRKLEEEILQGRAERQARRAERARSISPTKSSPATTPTARTPTQSVAPIEILSPTRRDKSIDDATDQLTGSSPTKENSVPERSLSIKPTSPSSAMPSRNSPLSWQRRPESQASDRPRSRPLSMVATENAARSPRATPAFETDSEPTLTREQIAQSLAFKDPKWFRQTADRGLNSPAYRRNQVEDVDRSDHGSHTSRGVQMPGMATKTDTGETDRPTSPARLASRSRGSVSSGLGSPIVLTSAQRFDPPTPQTTSPALGRSSPDRMDRPPSPTKGMGGFVQSAMMKRSDSVSKRWSVTSPTGLTRGNSIASNRNSVDPSILASPPRDSSPKPPSRPTSSHSNAAVTQELHRPSTPSSMRSSMTTSMTNDKDGFAKPGLPASRSQTSLDKAGDDVSVEATSSGPETPVPSSPSRTMDPKRWSPTKSSWLESALNKPDTPKPKPAPAVHQQPAWMAEIAKAKQKSGSVDLGRSTTIKHEVKVGGLMRSPPPGGLSKPVAVGGLPAGFTAGLPRKGSVTTPTGSLNSTPVTRTPRSGSIDTPSPGDTRAKPDTPPKKDFRSVLKSRQLLSENTGKDEPEFKNVFGSLKKAQTQNYVAPDELKNNITRGKMALNVTGGPKKTERKDEFKEAILKKKEDFKNAQAEGKGVTRTGSIGSIGSASPIPEALMKRQSLTRSGSVSSVGADAEIDTPARKPSLQKETVTPARLQIKDSGIGGKLAGRLNPALAGLLARGPPSASSDVNAVPSLRPVSTNASAGSQDRPANGPQLTHMTKGRARGPKRKAPSAVAPSDQSAAVTSISPKPKETESASLDTKPSNTGEPLVKLEERKPSTPTESEAAEQHAVEPVEIKPVLLAGPVEALKSPIKSAETGLASPTKSLEPVEEVRPPIKSIETGQVSPSKKTMEGMKSPTKSIKTSLASPTNSLELVEVVKSPTKSIKTGLVSPSKTPEDAKSPIHSIKTGPASPVMAINSPPKSPLKPVEIPPTSPAKAPTGRPRSPTKVASIAEALKSPRSPKKADAEGPTSQPSSPRKLDMKRRSQFLQEAPNQNNKTEPQLEAPKPLSPAKLANAFETPLKPQESFLEPVEISTPQTKIEAPVTSPLLPPKVSQPYSVPSPSAVSPVTPKLTPAPLSPVKTKVPVQIETTSKDNDTTAKNPSEKSIESPRTKPDVDSEPVVSVKSARALWDSSASAGSTANPPRARSPIKLPTEEITAESQASVVRSSSPVKKMAIAKEIATANETKSSISVLQPIVVSNRPLPTVPTKGQFSPPSSAGLMPSASPTRSTDSPVPQTSEASTLLENFFVDRKAPPPYKVDTTRVLSSRPVQGQVVKSLQSAMYQLLADGKKQLVPSHQERFLFEGNMYLCIHCFETSAGKKLTEAYFWVGDDVPTATADMTNNFAQKEAKAAGAKLLKLQQGKETSEFIQALGGIIVVRRGSANKYDSLAPHILCGRSFFGQIAFDEVDFTAASLCSGFVYLISAPNGKAYLWKGKGCGIDELSCARLLGMDFGLTGEIEEVEDGSEPTSFLDLFGFGAQIPKSADHWRLKPNYSKYCGRLFCASGSGKAQARTSFGSQLFGSAVEQIVEVSPFNQADISPSNIYILDAFFEIYVIVGARSQSQYAAFHNALMFASEYGILAASMEDRPFVPITNCVMEGIPKDLKALFRKWTDGLTPTIVQSPTTPLGRGRSLRIVPLTAALEAMKS</sequence>
<feature type="compositionally biased region" description="Polar residues" evidence="1">
    <location>
        <begin position="1242"/>
        <end position="1251"/>
    </location>
</feature>
<evidence type="ECO:0000313" key="6">
    <source>
        <dbReference type="Proteomes" id="UP000256328"/>
    </source>
</evidence>
<dbReference type="Pfam" id="PF25480">
    <property type="entry name" value="DUF7904"/>
    <property type="match status" value="1"/>
</dbReference>
<feature type="compositionally biased region" description="Basic and acidic residues" evidence="1">
    <location>
        <begin position="576"/>
        <end position="590"/>
    </location>
</feature>
<feature type="compositionally biased region" description="Polar residues" evidence="1">
    <location>
        <begin position="837"/>
        <end position="848"/>
    </location>
</feature>
<feature type="region of interest" description="Disordered" evidence="1">
    <location>
        <begin position="1"/>
        <end position="609"/>
    </location>
</feature>
<feature type="compositionally biased region" description="Polar residues" evidence="1">
    <location>
        <begin position="963"/>
        <end position="976"/>
    </location>
</feature>
<dbReference type="GO" id="GO:0051014">
    <property type="term" value="P:actin filament severing"/>
    <property type="evidence" value="ECO:0007669"/>
    <property type="project" value="TreeGrafter"/>
</dbReference>
<feature type="compositionally biased region" description="Polar residues" evidence="1">
    <location>
        <begin position="119"/>
        <end position="136"/>
    </location>
</feature>
<reference evidence="5 6" key="1">
    <citation type="journal article" date="2018" name="IMA Fungus">
        <title>IMA Genome-F 9: Draft genome sequence of Annulohypoxylon stygium, Aspergillus mulundensis, Berkeleyomyces basicola (syn. Thielaviopsis basicola), Ceratocystis smalleyi, two Cercospora beticola strains, Coleophoma cylindrospora, Fusarium fracticaudum, Phialophora cf. hyalina, and Morchella septimelata.</title>
        <authorList>
            <person name="Wingfield B.D."/>
            <person name="Bills G.F."/>
            <person name="Dong Y."/>
            <person name="Huang W."/>
            <person name="Nel W.J."/>
            <person name="Swalarsk-Parry B.S."/>
            <person name="Vaghefi N."/>
            <person name="Wilken P.M."/>
            <person name="An Z."/>
            <person name="de Beer Z.W."/>
            <person name="De Vos L."/>
            <person name="Chen L."/>
            <person name="Duong T.A."/>
            <person name="Gao Y."/>
            <person name="Hammerbacher A."/>
            <person name="Kikkert J.R."/>
            <person name="Li Y."/>
            <person name="Li H."/>
            <person name="Li K."/>
            <person name="Li Q."/>
            <person name="Liu X."/>
            <person name="Ma X."/>
            <person name="Naidoo K."/>
            <person name="Pethybridge S.J."/>
            <person name="Sun J."/>
            <person name="Steenkamp E.T."/>
            <person name="van der Nest M.A."/>
            <person name="van Wyk S."/>
            <person name="Wingfield M.J."/>
            <person name="Xiong C."/>
            <person name="Yue Q."/>
            <person name="Zhang X."/>
        </authorList>
    </citation>
    <scope>NUCLEOTIDE SEQUENCE [LARGE SCALE GENOMIC DNA]</scope>
    <source>
        <strain evidence="5 6">BP5796</strain>
    </source>
</reference>
<evidence type="ECO:0000313" key="5">
    <source>
        <dbReference type="EMBL" id="RDW83218.1"/>
    </source>
</evidence>
<dbReference type="PANTHER" id="PTHR11977">
    <property type="entry name" value="VILLIN"/>
    <property type="match status" value="1"/>
</dbReference>
<feature type="compositionally biased region" description="Polar residues" evidence="1">
    <location>
        <begin position="177"/>
        <end position="187"/>
    </location>
</feature>
<feature type="compositionally biased region" description="Basic and acidic residues" evidence="1">
    <location>
        <begin position="45"/>
        <end position="57"/>
    </location>
</feature>
<feature type="compositionally biased region" description="Polar residues" evidence="1">
    <location>
        <begin position="778"/>
        <end position="787"/>
    </location>
</feature>
<organism evidence="5 6">
    <name type="scientific">Coleophoma crateriformis</name>
    <dbReference type="NCBI Taxonomy" id="565419"/>
    <lineage>
        <taxon>Eukaryota</taxon>
        <taxon>Fungi</taxon>
        <taxon>Dikarya</taxon>
        <taxon>Ascomycota</taxon>
        <taxon>Pezizomycotina</taxon>
        <taxon>Leotiomycetes</taxon>
        <taxon>Helotiales</taxon>
        <taxon>Dermateaceae</taxon>
        <taxon>Coleophoma</taxon>
    </lineage>
</organism>
<dbReference type="Pfam" id="PF00626">
    <property type="entry name" value="Gelsolin"/>
    <property type="match status" value="1"/>
</dbReference>
<evidence type="ECO:0000259" key="4">
    <source>
        <dbReference type="Pfam" id="PF25480"/>
    </source>
</evidence>
<feature type="region of interest" description="Disordered" evidence="1">
    <location>
        <begin position="896"/>
        <end position="1251"/>
    </location>
</feature>
<feature type="compositionally biased region" description="Pro residues" evidence="1">
    <location>
        <begin position="1003"/>
        <end position="1016"/>
    </location>
</feature>